<comment type="caution">
    <text evidence="8">The sequence shown here is derived from an EMBL/GenBank/DDBJ whole genome shotgun (WGS) entry which is preliminary data.</text>
</comment>
<dbReference type="Gene3D" id="1.20.1740.10">
    <property type="entry name" value="Amino acid/polyamine transporter I"/>
    <property type="match status" value="2"/>
</dbReference>
<reference evidence="8" key="3">
    <citation type="submission" date="2023-05" db="EMBL/GenBank/DDBJ databases">
        <authorList>
            <person name="Smith C.H."/>
        </authorList>
    </citation>
    <scope>NUCLEOTIDE SEQUENCE</scope>
    <source>
        <strain evidence="8">CHS0354</strain>
        <tissue evidence="8">Mantle</tissue>
    </source>
</reference>
<proteinExistence type="predicted"/>
<organism evidence="8 9">
    <name type="scientific">Potamilus streckersoni</name>
    <dbReference type="NCBI Taxonomy" id="2493646"/>
    <lineage>
        <taxon>Eukaryota</taxon>
        <taxon>Metazoa</taxon>
        <taxon>Spiralia</taxon>
        <taxon>Lophotrochozoa</taxon>
        <taxon>Mollusca</taxon>
        <taxon>Bivalvia</taxon>
        <taxon>Autobranchia</taxon>
        <taxon>Heteroconchia</taxon>
        <taxon>Palaeoheterodonta</taxon>
        <taxon>Unionida</taxon>
        <taxon>Unionoidea</taxon>
        <taxon>Unionidae</taxon>
        <taxon>Ambleminae</taxon>
        <taxon>Lampsilini</taxon>
        <taxon>Potamilus</taxon>
    </lineage>
</organism>
<evidence type="ECO:0000259" key="7">
    <source>
        <dbReference type="Pfam" id="PF13906"/>
    </source>
</evidence>
<accession>A0AAE0VU60</accession>
<feature type="transmembrane region" description="Helical" evidence="5">
    <location>
        <begin position="172"/>
        <end position="189"/>
    </location>
</feature>
<feature type="transmembrane region" description="Helical" evidence="5">
    <location>
        <begin position="616"/>
        <end position="636"/>
    </location>
</feature>
<dbReference type="InterPro" id="IPR029485">
    <property type="entry name" value="CAT_C"/>
</dbReference>
<feature type="transmembrane region" description="Helical" evidence="5">
    <location>
        <begin position="236"/>
        <end position="255"/>
    </location>
</feature>
<dbReference type="GO" id="GO:0000064">
    <property type="term" value="F:L-ornithine transmembrane transporter activity"/>
    <property type="evidence" value="ECO:0007669"/>
    <property type="project" value="TreeGrafter"/>
</dbReference>
<feature type="transmembrane region" description="Helical" evidence="5">
    <location>
        <begin position="68"/>
        <end position="91"/>
    </location>
</feature>
<gene>
    <name evidence="8" type="ORF">CHS0354_038704</name>
</gene>
<feature type="transmembrane region" description="Helical" evidence="5">
    <location>
        <begin position="551"/>
        <end position="570"/>
    </location>
</feature>
<protein>
    <recommendedName>
        <fullName evidence="10">Cationic amino acid transporter C-terminal domain-containing protein</fullName>
    </recommendedName>
</protein>
<dbReference type="EMBL" id="JAEAOA010002248">
    <property type="protein sequence ID" value="KAK3590818.1"/>
    <property type="molecule type" value="Genomic_DNA"/>
</dbReference>
<dbReference type="AlphaFoldDB" id="A0AAE0VU60"/>
<comment type="subcellular location">
    <subcellularLocation>
        <location evidence="1">Membrane</location>
        <topology evidence="1">Multi-pass membrane protein</topology>
    </subcellularLocation>
</comment>
<dbReference type="GO" id="GO:0015189">
    <property type="term" value="F:L-lysine transmembrane transporter activity"/>
    <property type="evidence" value="ECO:0007669"/>
    <property type="project" value="TreeGrafter"/>
</dbReference>
<dbReference type="Pfam" id="PF00324">
    <property type="entry name" value="AA_permease"/>
    <property type="match status" value="1"/>
</dbReference>
<feature type="transmembrane region" description="Helical" evidence="5">
    <location>
        <begin position="368"/>
        <end position="387"/>
    </location>
</feature>
<dbReference type="Pfam" id="PF13906">
    <property type="entry name" value="AA_permease_C"/>
    <property type="match status" value="1"/>
</dbReference>
<dbReference type="GO" id="GO:0061459">
    <property type="term" value="F:L-arginine transmembrane transporter activity"/>
    <property type="evidence" value="ECO:0007669"/>
    <property type="project" value="TreeGrafter"/>
</dbReference>
<name>A0AAE0VU60_9BIVA</name>
<evidence type="ECO:0000256" key="1">
    <source>
        <dbReference type="ARBA" id="ARBA00004141"/>
    </source>
</evidence>
<dbReference type="GO" id="GO:0005886">
    <property type="term" value="C:plasma membrane"/>
    <property type="evidence" value="ECO:0007669"/>
    <property type="project" value="TreeGrafter"/>
</dbReference>
<evidence type="ECO:0000313" key="8">
    <source>
        <dbReference type="EMBL" id="KAK3590818.1"/>
    </source>
</evidence>
<keyword evidence="3 5" id="KW-1133">Transmembrane helix</keyword>
<keyword evidence="9" id="KW-1185">Reference proteome</keyword>
<feature type="transmembrane region" description="Helical" evidence="5">
    <location>
        <begin position="314"/>
        <end position="339"/>
    </location>
</feature>
<dbReference type="GO" id="GO:0097638">
    <property type="term" value="P:L-arginine import across plasma membrane"/>
    <property type="evidence" value="ECO:0007669"/>
    <property type="project" value="TreeGrafter"/>
</dbReference>
<evidence type="ECO:0000256" key="5">
    <source>
        <dbReference type="SAM" id="Phobius"/>
    </source>
</evidence>
<feature type="transmembrane region" description="Helical" evidence="5">
    <location>
        <begin position="40"/>
        <end position="62"/>
    </location>
</feature>
<sequence>MEGVIKRKMVWPRFCDGMIRRKSVVTSTLYASPFRRCLGLLDLICLGLASSLGLGMYVIMAYATRNDAGPAVVISVIIAGVSALLSALCYAEMVARLPQAGSAYMFTYVTLGEMCGFVIGWNMILENVIGGALVAKAWGQYLDFMTNHTVQRILCESINWSSGPVLSDFPDVLALVALSMVMIMASLGVKAISSVNIVLMLMNILVVLCFICLGFFHVRHENWTDSPGFFSHGSRGVLSAASILIYAFGSFEIISSATEESLDPAKFVPTGLVLSAIISFASLFGVSLALTLSFPWKSLILQASLSEMFAELQVVGSSTIISFGALLGLFSTGICVVYSQQRLLYSLGKDVILPKWFGNVNKKTMTPWNSTVPMMTFTAIIAVFINFDTLLEIAAIGTLFCCVLVAMCVLCLRYQPGYVGLQMEFEDIACEEQKCSKFAAIERNDTCEMNEYRFCQKTKNNSLNVFQERTPLTNGYINQSLDPSDTINERTTAYGGISTDTLQHKATLRNGITYKRFDSVLSSNSAGSVLSGLIRLPSDVNLDPNEATWKIVGGSLIVFLLSSIILSVLTVLGGELFHAQSWWIIILIFSVIVLLIITTCIIARQPQHAAQPPFKTPYVPFIPLCSIIMNICFIAGLPFQCWIRFAVWMIIGLVIYFCYSYRHSNEHQYDEQEVVLYEITAKENRDDTTGQEK</sequence>
<keyword evidence="2 5" id="KW-0812">Transmembrane</keyword>
<evidence type="ECO:0000256" key="2">
    <source>
        <dbReference type="ARBA" id="ARBA00022692"/>
    </source>
</evidence>
<evidence type="ECO:0000256" key="3">
    <source>
        <dbReference type="ARBA" id="ARBA00022989"/>
    </source>
</evidence>
<feature type="transmembrane region" description="Helical" evidence="5">
    <location>
        <begin position="103"/>
        <end position="124"/>
    </location>
</feature>
<evidence type="ECO:0000259" key="6">
    <source>
        <dbReference type="Pfam" id="PF00324"/>
    </source>
</evidence>
<feature type="transmembrane region" description="Helical" evidence="5">
    <location>
        <begin position="267"/>
        <end position="294"/>
    </location>
</feature>
<dbReference type="PANTHER" id="PTHR43243">
    <property type="entry name" value="INNER MEMBRANE TRANSPORTER YGJI-RELATED"/>
    <property type="match status" value="1"/>
</dbReference>
<dbReference type="Proteomes" id="UP001195483">
    <property type="component" value="Unassembled WGS sequence"/>
</dbReference>
<reference evidence="8" key="1">
    <citation type="journal article" date="2021" name="Genome Biol. Evol.">
        <title>A High-Quality Reference Genome for a Parasitic Bivalve with Doubly Uniparental Inheritance (Bivalvia: Unionida).</title>
        <authorList>
            <person name="Smith C.H."/>
        </authorList>
    </citation>
    <scope>NUCLEOTIDE SEQUENCE</scope>
    <source>
        <strain evidence="8">CHS0354</strain>
    </source>
</reference>
<reference evidence="8" key="2">
    <citation type="journal article" date="2021" name="Genome Biol. Evol.">
        <title>Developing a high-quality reference genome for a parasitic bivalve with doubly uniparental inheritance (Bivalvia: Unionida).</title>
        <authorList>
            <person name="Smith C.H."/>
        </authorList>
    </citation>
    <scope>NUCLEOTIDE SEQUENCE</scope>
    <source>
        <strain evidence="8">CHS0354</strain>
        <tissue evidence="8">Mantle</tissue>
    </source>
</reference>
<evidence type="ECO:0000256" key="4">
    <source>
        <dbReference type="ARBA" id="ARBA00023136"/>
    </source>
</evidence>
<feature type="transmembrane region" description="Helical" evidence="5">
    <location>
        <begin position="582"/>
        <end position="604"/>
    </location>
</feature>
<dbReference type="PANTHER" id="PTHR43243:SF105">
    <property type="entry name" value="CATIONIC AMINO ACID TRANSPORTER C-TERMINAL DOMAIN-CONTAINING PROTEIN"/>
    <property type="match status" value="1"/>
</dbReference>
<evidence type="ECO:0008006" key="10">
    <source>
        <dbReference type="Google" id="ProtNLM"/>
    </source>
</evidence>
<dbReference type="InterPro" id="IPR004841">
    <property type="entry name" value="AA-permease/SLC12A_dom"/>
</dbReference>
<feature type="transmembrane region" description="Helical" evidence="5">
    <location>
        <begin position="393"/>
        <end position="414"/>
    </location>
</feature>
<evidence type="ECO:0000313" key="9">
    <source>
        <dbReference type="Proteomes" id="UP001195483"/>
    </source>
</evidence>
<keyword evidence="4 5" id="KW-0472">Membrane</keyword>
<feature type="transmembrane region" description="Helical" evidence="5">
    <location>
        <begin position="196"/>
        <end position="216"/>
    </location>
</feature>
<feature type="domain" description="Amino acid permease/ SLC12A" evidence="6">
    <location>
        <begin position="44"/>
        <end position="414"/>
    </location>
</feature>
<feature type="transmembrane region" description="Helical" evidence="5">
    <location>
        <begin position="642"/>
        <end position="659"/>
    </location>
</feature>
<feature type="domain" description="Cationic amino acid transporter C-terminal" evidence="7">
    <location>
        <begin position="614"/>
        <end position="664"/>
    </location>
</feature>